<dbReference type="PANTHER" id="PTHR43280:SF28">
    <property type="entry name" value="HTH-TYPE TRANSCRIPTIONAL ACTIVATOR RHAS"/>
    <property type="match status" value="1"/>
</dbReference>
<evidence type="ECO:0000259" key="5">
    <source>
        <dbReference type="PROSITE" id="PS01124"/>
    </source>
</evidence>
<dbReference type="InterPro" id="IPR018062">
    <property type="entry name" value="HTH_AraC-typ_CS"/>
</dbReference>
<feature type="domain" description="HTH araC/xylS-type" evidence="5">
    <location>
        <begin position="688"/>
        <end position="786"/>
    </location>
</feature>
<name>A0ABW4YLT2_9BACL</name>
<sequence length="789" mass="90709">MVNSWNSLRKQFKHHFFRRSLFLILSITCLPLMIASLGVYFIGTEQIEKTVMRSHQSEVQLTVQRMDDFFSHLEKMIIQWAFHTEFGSDLRILADEYNYEYIRKVFNSLLLIKGVSPIVKQVFLYEHTAGVLLSEDGGLEKLYGGEQEQYAKWLNGNQSAVWALSDRWVCQQNCTDIAFIYKLSSDTNEPHALLVTVLDQERVASLIGSNSMSGLSYIVDKQGGVIQSGGSLEANQDNDTYWTQLALDNWVGKSGLIAEPSVLRKNEENYSFINFSFPRPGGEWNFVSVVPMKDLLSPVIFLAKFIFIISLIAWLVMVILAVLASNRLYQPIHSIWKLVTTDKKVGEQNSSIDVIAQIRASWNQLYEHSTFLQESVNNNRAFMRNSFLLQLLQGNFYMFNEVELREKMTNLDWEVDTHQYTIIIIQLTGISSRANQYSEKDIQLFTFAAANIAEESCKQKVDQIEVVNFQNLSLAILIVEKIEDKRHNHEEMQAYQKNSSKQLTYQLTNDLHQLLQLDVTAVLSRTVENISLLPQVFAEANRRLNYREASGGNQVLIVQESFNNHDIVLSYPFSTENKLLQAIYAMDNILATRLLEQFCDELISSNGKQFLFHQGIQQLLGNLRYGFLKGGFDPYRLHADADLYEQLSTLKDTPDIVSWFTKHIIAPFIKELQGTKSHIEQSVKEQIASIITYVESNYADTSLSLELCADQIMVSPLTLSRLFKKTTGYNFVDYVTRFRLEKSKELLQNSRHSIQEIAVLSGYQATYFNRIFKKYEGVTPGQYRQFSQQ</sequence>
<evidence type="ECO:0000256" key="3">
    <source>
        <dbReference type="ARBA" id="ARBA00023163"/>
    </source>
</evidence>
<dbReference type="SUPFAM" id="SSF46689">
    <property type="entry name" value="Homeodomain-like"/>
    <property type="match status" value="1"/>
</dbReference>
<reference evidence="7" key="1">
    <citation type="journal article" date="2019" name="Int. J. Syst. Evol. Microbiol.">
        <title>The Global Catalogue of Microorganisms (GCM) 10K type strain sequencing project: providing services to taxonomists for standard genome sequencing and annotation.</title>
        <authorList>
            <consortium name="The Broad Institute Genomics Platform"/>
            <consortium name="The Broad Institute Genome Sequencing Center for Infectious Disease"/>
            <person name="Wu L."/>
            <person name="Ma J."/>
        </authorList>
    </citation>
    <scope>NUCLEOTIDE SEQUENCE [LARGE SCALE GENOMIC DNA]</scope>
    <source>
        <strain evidence="7">GH52</strain>
    </source>
</reference>
<keyword evidence="4" id="KW-0812">Transmembrane</keyword>
<dbReference type="PANTHER" id="PTHR43280">
    <property type="entry name" value="ARAC-FAMILY TRANSCRIPTIONAL REGULATOR"/>
    <property type="match status" value="1"/>
</dbReference>
<keyword evidence="7" id="KW-1185">Reference proteome</keyword>
<keyword evidence="4" id="KW-0472">Membrane</keyword>
<protein>
    <submittedName>
        <fullName evidence="6">AraC family transcriptional regulator</fullName>
    </submittedName>
</protein>
<dbReference type="InterPro" id="IPR018060">
    <property type="entry name" value="HTH_AraC"/>
</dbReference>
<dbReference type="Gene3D" id="1.10.10.60">
    <property type="entry name" value="Homeodomain-like"/>
    <property type="match status" value="2"/>
</dbReference>
<dbReference type="PROSITE" id="PS00041">
    <property type="entry name" value="HTH_ARAC_FAMILY_1"/>
    <property type="match status" value="1"/>
</dbReference>
<accession>A0ABW4YLT2</accession>
<keyword evidence="1" id="KW-0805">Transcription regulation</keyword>
<dbReference type="EMBL" id="JBHUHO010000031">
    <property type="protein sequence ID" value="MFD2116628.1"/>
    <property type="molecule type" value="Genomic_DNA"/>
</dbReference>
<dbReference type="Pfam" id="PF12833">
    <property type="entry name" value="HTH_18"/>
    <property type="match status" value="1"/>
</dbReference>
<evidence type="ECO:0000256" key="1">
    <source>
        <dbReference type="ARBA" id="ARBA00023015"/>
    </source>
</evidence>
<dbReference type="SMART" id="SM00342">
    <property type="entry name" value="HTH_ARAC"/>
    <property type="match status" value="1"/>
</dbReference>
<keyword evidence="4" id="KW-1133">Transmembrane helix</keyword>
<keyword evidence="2" id="KW-0238">DNA-binding</keyword>
<comment type="caution">
    <text evidence="6">The sequence shown here is derived from an EMBL/GenBank/DDBJ whole genome shotgun (WGS) entry which is preliminary data.</text>
</comment>
<keyword evidence="3" id="KW-0804">Transcription</keyword>
<dbReference type="InterPro" id="IPR009057">
    <property type="entry name" value="Homeodomain-like_sf"/>
</dbReference>
<feature type="transmembrane region" description="Helical" evidence="4">
    <location>
        <begin position="21"/>
        <end position="43"/>
    </location>
</feature>
<dbReference type="Proteomes" id="UP001597362">
    <property type="component" value="Unassembled WGS sequence"/>
</dbReference>
<evidence type="ECO:0000313" key="6">
    <source>
        <dbReference type="EMBL" id="MFD2116628.1"/>
    </source>
</evidence>
<dbReference type="RefSeq" id="WP_377773010.1">
    <property type="nucleotide sequence ID" value="NZ_JBHUHO010000031.1"/>
</dbReference>
<feature type="transmembrane region" description="Helical" evidence="4">
    <location>
        <begin position="301"/>
        <end position="324"/>
    </location>
</feature>
<dbReference type="PROSITE" id="PS01124">
    <property type="entry name" value="HTH_ARAC_FAMILY_2"/>
    <property type="match status" value="1"/>
</dbReference>
<organism evidence="6 7">
    <name type="scientific">Paenibacillus yanchengensis</name>
    <dbReference type="NCBI Taxonomy" id="2035833"/>
    <lineage>
        <taxon>Bacteria</taxon>
        <taxon>Bacillati</taxon>
        <taxon>Bacillota</taxon>
        <taxon>Bacilli</taxon>
        <taxon>Bacillales</taxon>
        <taxon>Paenibacillaceae</taxon>
        <taxon>Paenibacillus</taxon>
    </lineage>
</organism>
<evidence type="ECO:0000313" key="7">
    <source>
        <dbReference type="Proteomes" id="UP001597362"/>
    </source>
</evidence>
<evidence type="ECO:0000256" key="4">
    <source>
        <dbReference type="SAM" id="Phobius"/>
    </source>
</evidence>
<proteinExistence type="predicted"/>
<evidence type="ECO:0000256" key="2">
    <source>
        <dbReference type="ARBA" id="ARBA00023125"/>
    </source>
</evidence>
<gene>
    <name evidence="6" type="ORF">ACFSJH_12925</name>
</gene>